<evidence type="ECO:0000256" key="6">
    <source>
        <dbReference type="PROSITE-ProRule" id="PRU00175"/>
    </source>
</evidence>
<dbReference type="AlphaFoldDB" id="A0A6J2YGJ8"/>
<dbReference type="GO" id="GO:0000151">
    <property type="term" value="C:ubiquitin ligase complex"/>
    <property type="evidence" value="ECO:0007669"/>
    <property type="project" value="TreeGrafter"/>
</dbReference>
<evidence type="ECO:0000313" key="9">
    <source>
        <dbReference type="Proteomes" id="UP000504635"/>
    </source>
</evidence>
<dbReference type="GO" id="GO:0016567">
    <property type="term" value="P:protein ubiquitination"/>
    <property type="evidence" value="ECO:0007669"/>
    <property type="project" value="TreeGrafter"/>
</dbReference>
<dbReference type="GO" id="GO:0006511">
    <property type="term" value="P:ubiquitin-dependent protein catabolic process"/>
    <property type="evidence" value="ECO:0007669"/>
    <property type="project" value="TreeGrafter"/>
</dbReference>
<dbReference type="OrthoDB" id="4752984at2759"/>
<keyword evidence="7" id="KW-0472">Membrane</keyword>
<keyword evidence="1" id="KW-0808">Transferase</keyword>
<keyword evidence="5" id="KW-0862">Zinc</keyword>
<dbReference type="InterPro" id="IPR013083">
    <property type="entry name" value="Znf_RING/FYVE/PHD"/>
</dbReference>
<protein>
    <submittedName>
        <fullName evidence="10">Uncharacterized protein LOC115887304</fullName>
    </submittedName>
</protein>
<feature type="transmembrane region" description="Helical" evidence="7">
    <location>
        <begin position="52"/>
        <end position="73"/>
    </location>
</feature>
<keyword evidence="7" id="KW-0812">Transmembrane</keyword>
<organism evidence="9 10">
    <name type="scientific">Sitophilus oryzae</name>
    <name type="common">Rice weevil</name>
    <name type="synonym">Curculio oryzae</name>
    <dbReference type="NCBI Taxonomy" id="7048"/>
    <lineage>
        <taxon>Eukaryota</taxon>
        <taxon>Metazoa</taxon>
        <taxon>Ecdysozoa</taxon>
        <taxon>Arthropoda</taxon>
        <taxon>Hexapoda</taxon>
        <taxon>Insecta</taxon>
        <taxon>Pterygota</taxon>
        <taxon>Neoptera</taxon>
        <taxon>Endopterygota</taxon>
        <taxon>Coleoptera</taxon>
        <taxon>Polyphaga</taxon>
        <taxon>Cucujiformia</taxon>
        <taxon>Curculionidae</taxon>
        <taxon>Dryophthorinae</taxon>
        <taxon>Sitophilus</taxon>
    </lineage>
</organism>
<dbReference type="PANTHER" id="PTHR15067:SF4">
    <property type="entry name" value="E3 UBIQUITIN-PROTEIN LIGASE RNF8"/>
    <property type="match status" value="1"/>
</dbReference>
<accession>A0A6J2YGJ8</accession>
<evidence type="ECO:0000313" key="10">
    <source>
        <dbReference type="RefSeq" id="XP_030762557.1"/>
    </source>
</evidence>
<dbReference type="RefSeq" id="XP_030762557.1">
    <property type="nucleotide sequence ID" value="XM_030906697.1"/>
</dbReference>
<evidence type="ECO:0000256" key="7">
    <source>
        <dbReference type="SAM" id="Phobius"/>
    </source>
</evidence>
<keyword evidence="4" id="KW-0833">Ubl conjugation pathway</keyword>
<evidence type="ECO:0000259" key="8">
    <source>
        <dbReference type="PROSITE" id="PS50089"/>
    </source>
</evidence>
<gene>
    <name evidence="10" type="primary">LOC115887304</name>
</gene>
<dbReference type="SMART" id="SM00184">
    <property type="entry name" value="RING"/>
    <property type="match status" value="1"/>
</dbReference>
<feature type="domain" description="RING-type" evidence="8">
    <location>
        <begin position="358"/>
        <end position="396"/>
    </location>
</feature>
<keyword evidence="7" id="KW-1133">Transmembrane helix</keyword>
<dbReference type="GO" id="GO:0008270">
    <property type="term" value="F:zinc ion binding"/>
    <property type="evidence" value="ECO:0007669"/>
    <property type="project" value="UniProtKB-KW"/>
</dbReference>
<dbReference type="Proteomes" id="UP000504635">
    <property type="component" value="Unplaced"/>
</dbReference>
<sequence length="403" mass="47074">MGMITRVRGRLRSLHTLPKLDDKDRDEKIAETVCLLSILFLLPYCSRGHVPLLVSLGGWFVTTYSFLVLPLLISANYKYPVRWLRSIRENIPRIFKKYSKPTWNFICRVYSPVHKCENVFMKMNNISNLITQLIFFIACDKVLLCSLGGQNCPKKRVTGLYSLMFYNVIAYCVSYIKELIEKEDWSVTVNMTHHSNLKHVAMSATKIVLEWTKAVTFIITVTFMLLVFGLEQGLQHYHPTPLYTFITWTYYMCTEKVFVDLFLPLLLMLKLNSLEALEQFYAPVILRYYTITLAVIMVILLPFYGQFKFMFIAFYIMVYLRTKDMVVNCLKKLRTEQAVLGQFRYATSDEIENCDDVCAVCLSQMTKARVTPCQHMFHANCLRECLNNSNKCPICKREYVFVH</sequence>
<dbReference type="KEGG" id="soy:115887304"/>
<feature type="transmembrane region" description="Helical" evidence="7">
    <location>
        <begin position="288"/>
        <end position="316"/>
    </location>
</feature>
<name>A0A6J2YGJ8_SITOR</name>
<feature type="transmembrane region" description="Helical" evidence="7">
    <location>
        <begin position="211"/>
        <end position="230"/>
    </location>
</feature>
<reference evidence="10" key="1">
    <citation type="submission" date="2025-08" db="UniProtKB">
        <authorList>
            <consortium name="RefSeq"/>
        </authorList>
    </citation>
    <scope>IDENTIFICATION</scope>
    <source>
        <tissue evidence="10">Gonads</tissue>
    </source>
</reference>
<dbReference type="PROSITE" id="PS50089">
    <property type="entry name" value="ZF_RING_2"/>
    <property type="match status" value="1"/>
</dbReference>
<evidence type="ECO:0000256" key="2">
    <source>
        <dbReference type="ARBA" id="ARBA00022723"/>
    </source>
</evidence>
<dbReference type="InterPro" id="IPR001841">
    <property type="entry name" value="Znf_RING"/>
</dbReference>
<evidence type="ECO:0000256" key="4">
    <source>
        <dbReference type="ARBA" id="ARBA00022786"/>
    </source>
</evidence>
<dbReference type="Gene3D" id="3.30.40.10">
    <property type="entry name" value="Zinc/RING finger domain, C3HC4 (zinc finger)"/>
    <property type="match status" value="1"/>
</dbReference>
<dbReference type="SUPFAM" id="SSF57850">
    <property type="entry name" value="RING/U-box"/>
    <property type="match status" value="1"/>
</dbReference>
<dbReference type="PANTHER" id="PTHR15067">
    <property type="entry name" value="E3 UBIQUITIN-PROTEIN LIGASE RNF8"/>
    <property type="match status" value="1"/>
</dbReference>
<dbReference type="Pfam" id="PF13639">
    <property type="entry name" value="zf-RING_2"/>
    <property type="match status" value="1"/>
</dbReference>
<proteinExistence type="predicted"/>
<keyword evidence="3 6" id="KW-0863">Zinc-finger</keyword>
<feature type="transmembrane region" description="Helical" evidence="7">
    <location>
        <begin position="129"/>
        <end position="147"/>
    </location>
</feature>
<keyword evidence="9" id="KW-1185">Reference proteome</keyword>
<dbReference type="InParanoid" id="A0A6J2YGJ8"/>
<keyword evidence="2" id="KW-0479">Metal-binding</keyword>
<dbReference type="GO" id="GO:0061630">
    <property type="term" value="F:ubiquitin protein ligase activity"/>
    <property type="evidence" value="ECO:0007669"/>
    <property type="project" value="TreeGrafter"/>
</dbReference>
<dbReference type="GeneID" id="115887304"/>
<feature type="transmembrane region" description="Helical" evidence="7">
    <location>
        <begin position="242"/>
        <end position="268"/>
    </location>
</feature>
<evidence type="ECO:0000256" key="3">
    <source>
        <dbReference type="ARBA" id="ARBA00022771"/>
    </source>
</evidence>
<evidence type="ECO:0000256" key="1">
    <source>
        <dbReference type="ARBA" id="ARBA00022679"/>
    </source>
</evidence>
<evidence type="ECO:0000256" key="5">
    <source>
        <dbReference type="ARBA" id="ARBA00022833"/>
    </source>
</evidence>
<dbReference type="GO" id="GO:0005829">
    <property type="term" value="C:cytosol"/>
    <property type="evidence" value="ECO:0007669"/>
    <property type="project" value="TreeGrafter"/>
</dbReference>